<dbReference type="Pfam" id="PF00005">
    <property type="entry name" value="ABC_tran"/>
    <property type="match status" value="1"/>
</dbReference>
<organism evidence="6 7">
    <name type="scientific">Candidatus Roizmanbacteria bacterium CG_4_10_14_0_2_um_filter_36_9</name>
    <dbReference type="NCBI Taxonomy" id="1974823"/>
    <lineage>
        <taxon>Bacteria</taxon>
        <taxon>Candidatus Roizmaniibacteriota</taxon>
    </lineage>
</organism>
<dbReference type="PANTHER" id="PTHR42711">
    <property type="entry name" value="ABC TRANSPORTER ATP-BINDING PROTEIN"/>
    <property type="match status" value="1"/>
</dbReference>
<comment type="similarity">
    <text evidence="1">Belongs to the ABC transporter superfamily.</text>
</comment>
<comment type="caution">
    <text evidence="6">The sequence shown here is derived from an EMBL/GenBank/DDBJ whole genome shotgun (WGS) entry which is preliminary data.</text>
</comment>
<sequence length="143" mass="16062">MSVLRVSNITKKFKDFVAVDDISFELKEGEILGLLGPNGAGKTTTIQMLLGVLSSTSGDISYFGKKLVTNREEILEKVNFSSTYTNLPWSLTVRENLNYISYLYKIADRKKRIETLTTSFRLEKLVDLEMSALSAGQLTRVNL</sequence>
<evidence type="ECO:0000256" key="4">
    <source>
        <dbReference type="ARBA" id="ARBA00022840"/>
    </source>
</evidence>
<accession>A0A2M7U249</accession>
<feature type="non-terminal residue" evidence="6">
    <location>
        <position position="143"/>
    </location>
</feature>
<dbReference type="Proteomes" id="UP000230027">
    <property type="component" value="Unassembled WGS sequence"/>
</dbReference>
<evidence type="ECO:0000256" key="1">
    <source>
        <dbReference type="ARBA" id="ARBA00005417"/>
    </source>
</evidence>
<protein>
    <submittedName>
        <fullName evidence="6">ABC transporter ATP-binding protein</fullName>
    </submittedName>
</protein>
<dbReference type="PANTHER" id="PTHR42711:SF5">
    <property type="entry name" value="ABC TRANSPORTER ATP-BINDING PROTEIN NATA"/>
    <property type="match status" value="1"/>
</dbReference>
<reference evidence="7" key="1">
    <citation type="submission" date="2017-09" db="EMBL/GenBank/DDBJ databases">
        <title>Depth-based differentiation of microbial function through sediment-hosted aquifers and enrichment of novel symbionts in the deep terrestrial subsurface.</title>
        <authorList>
            <person name="Probst A.J."/>
            <person name="Ladd B."/>
            <person name="Jarett J.K."/>
            <person name="Geller-Mcgrath D.E."/>
            <person name="Sieber C.M.K."/>
            <person name="Emerson J.B."/>
            <person name="Anantharaman K."/>
            <person name="Thomas B.C."/>
            <person name="Malmstrom R."/>
            <person name="Stieglmeier M."/>
            <person name="Klingl A."/>
            <person name="Woyke T."/>
            <person name="Ryan C.M."/>
            <person name="Banfield J.F."/>
        </authorList>
    </citation>
    <scope>NUCLEOTIDE SEQUENCE [LARGE SCALE GENOMIC DNA]</scope>
</reference>
<dbReference type="InterPro" id="IPR050763">
    <property type="entry name" value="ABC_transporter_ATP-binding"/>
</dbReference>
<evidence type="ECO:0000259" key="5">
    <source>
        <dbReference type="Pfam" id="PF00005"/>
    </source>
</evidence>
<dbReference type="Gene3D" id="3.40.50.300">
    <property type="entry name" value="P-loop containing nucleotide triphosphate hydrolases"/>
    <property type="match status" value="1"/>
</dbReference>
<feature type="domain" description="ABC transporter" evidence="5">
    <location>
        <begin position="20"/>
        <end position="143"/>
    </location>
</feature>
<dbReference type="GO" id="GO:0005524">
    <property type="term" value="F:ATP binding"/>
    <property type="evidence" value="ECO:0007669"/>
    <property type="project" value="UniProtKB-KW"/>
</dbReference>
<evidence type="ECO:0000256" key="3">
    <source>
        <dbReference type="ARBA" id="ARBA00022741"/>
    </source>
</evidence>
<gene>
    <name evidence="6" type="ORF">COY14_05130</name>
</gene>
<dbReference type="EMBL" id="PFOD01000086">
    <property type="protein sequence ID" value="PIZ64287.1"/>
    <property type="molecule type" value="Genomic_DNA"/>
</dbReference>
<proteinExistence type="inferred from homology"/>
<evidence type="ECO:0000256" key="2">
    <source>
        <dbReference type="ARBA" id="ARBA00022448"/>
    </source>
</evidence>
<keyword evidence="4 6" id="KW-0067">ATP-binding</keyword>
<dbReference type="InterPro" id="IPR027417">
    <property type="entry name" value="P-loop_NTPase"/>
</dbReference>
<dbReference type="InterPro" id="IPR003439">
    <property type="entry name" value="ABC_transporter-like_ATP-bd"/>
</dbReference>
<dbReference type="SUPFAM" id="SSF52540">
    <property type="entry name" value="P-loop containing nucleoside triphosphate hydrolases"/>
    <property type="match status" value="1"/>
</dbReference>
<evidence type="ECO:0000313" key="7">
    <source>
        <dbReference type="Proteomes" id="UP000230027"/>
    </source>
</evidence>
<keyword evidence="2" id="KW-0813">Transport</keyword>
<evidence type="ECO:0000313" key="6">
    <source>
        <dbReference type="EMBL" id="PIZ64287.1"/>
    </source>
</evidence>
<dbReference type="GO" id="GO:0016887">
    <property type="term" value="F:ATP hydrolysis activity"/>
    <property type="evidence" value="ECO:0007669"/>
    <property type="project" value="InterPro"/>
</dbReference>
<name>A0A2M7U249_9BACT</name>
<dbReference type="AlphaFoldDB" id="A0A2M7U249"/>
<keyword evidence="3" id="KW-0547">Nucleotide-binding</keyword>